<organism evidence="1 2">
    <name type="scientific">Wandonia haliotis</name>
    <dbReference type="NCBI Taxonomy" id="574963"/>
    <lineage>
        <taxon>Bacteria</taxon>
        <taxon>Pseudomonadati</taxon>
        <taxon>Bacteroidota</taxon>
        <taxon>Flavobacteriia</taxon>
        <taxon>Flavobacteriales</taxon>
        <taxon>Crocinitomicaceae</taxon>
        <taxon>Wandonia</taxon>
    </lineage>
</organism>
<accession>A0ABN1MMB7</accession>
<reference evidence="1 2" key="1">
    <citation type="journal article" date="2019" name="Int. J. Syst. Evol. Microbiol.">
        <title>The Global Catalogue of Microorganisms (GCM) 10K type strain sequencing project: providing services to taxonomists for standard genome sequencing and annotation.</title>
        <authorList>
            <consortium name="The Broad Institute Genomics Platform"/>
            <consortium name="The Broad Institute Genome Sequencing Center for Infectious Disease"/>
            <person name="Wu L."/>
            <person name="Ma J."/>
        </authorList>
    </citation>
    <scope>NUCLEOTIDE SEQUENCE [LARGE SCALE GENOMIC DNA]</scope>
    <source>
        <strain evidence="1 2">JCM 16083</strain>
    </source>
</reference>
<name>A0ABN1MMB7_9FLAO</name>
<sequence>MMGTQIKGRGRNIVVLSFCCALVGCSDKKVNDLSTNPDPDSDSLEGAYIKSFEQAMEVSQAIKRLDSCQQSIEGSFDSINRYMQEMELGTIERFEIDSFSGKKFKVFEASYKE</sequence>
<comment type="caution">
    <text evidence="1">The sequence shown here is derived from an EMBL/GenBank/DDBJ whole genome shotgun (WGS) entry which is preliminary data.</text>
</comment>
<dbReference type="Proteomes" id="UP001501126">
    <property type="component" value="Unassembled WGS sequence"/>
</dbReference>
<protein>
    <recommendedName>
        <fullName evidence="3">Lipoprotein</fullName>
    </recommendedName>
</protein>
<dbReference type="PROSITE" id="PS51257">
    <property type="entry name" value="PROKAR_LIPOPROTEIN"/>
    <property type="match status" value="1"/>
</dbReference>
<proteinExistence type="predicted"/>
<evidence type="ECO:0000313" key="2">
    <source>
        <dbReference type="Proteomes" id="UP001501126"/>
    </source>
</evidence>
<gene>
    <name evidence="1" type="ORF">GCM10009118_07830</name>
</gene>
<dbReference type="RefSeq" id="WP_343785275.1">
    <property type="nucleotide sequence ID" value="NZ_BAAAFH010000003.1"/>
</dbReference>
<keyword evidence="2" id="KW-1185">Reference proteome</keyword>
<dbReference type="EMBL" id="BAAAFH010000003">
    <property type="protein sequence ID" value="GAA0874375.1"/>
    <property type="molecule type" value="Genomic_DNA"/>
</dbReference>
<evidence type="ECO:0000313" key="1">
    <source>
        <dbReference type="EMBL" id="GAA0874375.1"/>
    </source>
</evidence>
<evidence type="ECO:0008006" key="3">
    <source>
        <dbReference type="Google" id="ProtNLM"/>
    </source>
</evidence>